<dbReference type="Proteomes" id="UP000319852">
    <property type="component" value="Chromosome"/>
</dbReference>
<keyword evidence="1" id="KW-1003">Cell membrane</keyword>
<evidence type="ECO:0008006" key="8">
    <source>
        <dbReference type="Google" id="ProtNLM"/>
    </source>
</evidence>
<sequence>MLNRGKRTSQNRAADLPNAPRSTNWVLGPSLLIVAVALCVLLWLGQPLFCHCGSLLFWISDAAGSHTSQHFTDPYSITHFQHGLVLCLFIGWIFEKWTASTRAVSWQLTLTVLIEAGWEVLENTPLVIDRYRTATVAVGYRGDALINSLGDIVCCILGWIVARYFGWRWTIVLFVAIEIALIIIIRDSLLLSILMLTSPVEGIREWQQGESLSASTNPTPRNPLPSCWYRLQ</sequence>
<protein>
    <recommendedName>
        <fullName evidence="8">DUF2585 family protein</fullName>
    </recommendedName>
</protein>
<keyword evidence="4 5" id="KW-0472">Membrane</keyword>
<dbReference type="EMBL" id="CP036263">
    <property type="protein sequence ID" value="QDS98064.1"/>
    <property type="molecule type" value="Genomic_DNA"/>
</dbReference>
<keyword evidence="7" id="KW-1185">Reference proteome</keyword>
<dbReference type="Pfam" id="PF10755">
    <property type="entry name" value="DUF2585"/>
    <property type="match status" value="1"/>
</dbReference>
<organism evidence="6 7">
    <name type="scientific">Adhaeretor mobilis</name>
    <dbReference type="NCBI Taxonomy" id="1930276"/>
    <lineage>
        <taxon>Bacteria</taxon>
        <taxon>Pseudomonadati</taxon>
        <taxon>Planctomycetota</taxon>
        <taxon>Planctomycetia</taxon>
        <taxon>Pirellulales</taxon>
        <taxon>Lacipirellulaceae</taxon>
        <taxon>Adhaeretor</taxon>
    </lineage>
</organism>
<keyword evidence="2 5" id="KW-0812">Transmembrane</keyword>
<evidence type="ECO:0000313" key="7">
    <source>
        <dbReference type="Proteomes" id="UP000319852"/>
    </source>
</evidence>
<dbReference type="GO" id="GO:0005886">
    <property type="term" value="C:plasma membrane"/>
    <property type="evidence" value="ECO:0007669"/>
    <property type="project" value="InterPro"/>
</dbReference>
<evidence type="ECO:0000256" key="2">
    <source>
        <dbReference type="ARBA" id="ARBA00022692"/>
    </source>
</evidence>
<keyword evidence="3 5" id="KW-1133">Transmembrane helix</keyword>
<accession>A0A517MT52</accession>
<evidence type="ECO:0000256" key="3">
    <source>
        <dbReference type="ARBA" id="ARBA00022989"/>
    </source>
</evidence>
<dbReference type="KEGG" id="amob:HG15A2_13350"/>
<dbReference type="AlphaFoldDB" id="A0A517MT52"/>
<evidence type="ECO:0000256" key="5">
    <source>
        <dbReference type="SAM" id="Phobius"/>
    </source>
</evidence>
<name>A0A517MT52_9BACT</name>
<feature type="transmembrane region" description="Helical" evidence="5">
    <location>
        <begin position="167"/>
        <end position="185"/>
    </location>
</feature>
<proteinExistence type="predicted"/>
<reference evidence="6 7" key="1">
    <citation type="submission" date="2019-02" db="EMBL/GenBank/DDBJ databases">
        <title>Deep-cultivation of Planctomycetes and their phenomic and genomic characterization uncovers novel biology.</title>
        <authorList>
            <person name="Wiegand S."/>
            <person name="Jogler M."/>
            <person name="Boedeker C."/>
            <person name="Pinto D."/>
            <person name="Vollmers J."/>
            <person name="Rivas-Marin E."/>
            <person name="Kohn T."/>
            <person name="Peeters S.H."/>
            <person name="Heuer A."/>
            <person name="Rast P."/>
            <person name="Oberbeckmann S."/>
            <person name="Bunk B."/>
            <person name="Jeske O."/>
            <person name="Meyerdierks A."/>
            <person name="Storesund J.E."/>
            <person name="Kallscheuer N."/>
            <person name="Luecker S."/>
            <person name="Lage O.M."/>
            <person name="Pohl T."/>
            <person name="Merkel B.J."/>
            <person name="Hornburger P."/>
            <person name="Mueller R.-W."/>
            <person name="Bruemmer F."/>
            <person name="Labrenz M."/>
            <person name="Spormann A.M."/>
            <person name="Op den Camp H."/>
            <person name="Overmann J."/>
            <person name="Amann R."/>
            <person name="Jetten M.S.M."/>
            <person name="Mascher T."/>
            <person name="Medema M.H."/>
            <person name="Devos D.P."/>
            <person name="Kaster A.-K."/>
            <person name="Ovreas L."/>
            <person name="Rohde M."/>
            <person name="Galperin M.Y."/>
            <person name="Jogler C."/>
        </authorList>
    </citation>
    <scope>NUCLEOTIDE SEQUENCE [LARGE SCALE GENOMIC DNA]</scope>
    <source>
        <strain evidence="6 7">HG15A2</strain>
    </source>
</reference>
<feature type="transmembrane region" description="Helical" evidence="5">
    <location>
        <begin position="25"/>
        <end position="44"/>
    </location>
</feature>
<gene>
    <name evidence="6" type="ORF">HG15A2_13350</name>
</gene>
<dbReference type="InterPro" id="IPR019691">
    <property type="entry name" value="DUF2585"/>
</dbReference>
<evidence type="ECO:0000313" key="6">
    <source>
        <dbReference type="EMBL" id="QDS98064.1"/>
    </source>
</evidence>
<evidence type="ECO:0000256" key="1">
    <source>
        <dbReference type="ARBA" id="ARBA00022475"/>
    </source>
</evidence>
<dbReference type="OrthoDB" id="9811954at2"/>
<evidence type="ECO:0000256" key="4">
    <source>
        <dbReference type="ARBA" id="ARBA00023136"/>
    </source>
</evidence>